<feature type="domain" description="Metallo-beta-lactamase" evidence="1">
    <location>
        <begin position="40"/>
        <end position="232"/>
    </location>
</feature>
<gene>
    <name evidence="2" type="ORF">J2S36_000101</name>
</gene>
<evidence type="ECO:0000313" key="3">
    <source>
        <dbReference type="Proteomes" id="UP001266099"/>
    </source>
</evidence>
<evidence type="ECO:0000259" key="1">
    <source>
        <dbReference type="Pfam" id="PF12706"/>
    </source>
</evidence>
<dbReference type="CDD" id="cd07716">
    <property type="entry name" value="RNaseZ_short-form-like_MBL-fold"/>
    <property type="match status" value="1"/>
</dbReference>
<reference evidence="2 3" key="1">
    <citation type="submission" date="2023-07" db="EMBL/GenBank/DDBJ databases">
        <title>Sequencing the genomes of 1000 actinobacteria strains.</title>
        <authorList>
            <person name="Klenk H.-P."/>
        </authorList>
    </citation>
    <scope>NUCLEOTIDE SEQUENCE [LARGE SCALE GENOMIC DNA]</scope>
    <source>
        <strain evidence="2 3">DSM 15539</strain>
    </source>
</reference>
<dbReference type="Gene3D" id="3.60.15.10">
    <property type="entry name" value="Ribonuclease Z/Hydroxyacylglutathione hydrolase-like"/>
    <property type="match status" value="1"/>
</dbReference>
<organism evidence="2 3">
    <name type="scientific">Arcanobacterium hippocoleae</name>
    <dbReference type="NCBI Taxonomy" id="149017"/>
    <lineage>
        <taxon>Bacteria</taxon>
        <taxon>Bacillati</taxon>
        <taxon>Actinomycetota</taxon>
        <taxon>Actinomycetes</taxon>
        <taxon>Actinomycetales</taxon>
        <taxon>Actinomycetaceae</taxon>
        <taxon>Arcanobacterium</taxon>
    </lineage>
</organism>
<comment type="caution">
    <text evidence="2">The sequence shown here is derived from an EMBL/GenBank/DDBJ whole genome shotgun (WGS) entry which is preliminary data.</text>
</comment>
<dbReference type="InterPro" id="IPR001279">
    <property type="entry name" value="Metallo-B-lactamas"/>
</dbReference>
<dbReference type="EMBL" id="JAVDUJ010000001">
    <property type="protein sequence ID" value="MDR6938558.1"/>
    <property type="molecule type" value="Genomic_DNA"/>
</dbReference>
<dbReference type="SUPFAM" id="SSF56281">
    <property type="entry name" value="Metallo-hydrolase/oxidoreductase"/>
    <property type="match status" value="1"/>
</dbReference>
<accession>A0ABU1SZL8</accession>
<dbReference type="InterPro" id="IPR036866">
    <property type="entry name" value="RibonucZ/Hydroxyglut_hydro"/>
</dbReference>
<proteinExistence type="predicted"/>
<dbReference type="Pfam" id="PF12706">
    <property type="entry name" value="Lactamase_B_2"/>
    <property type="match status" value="1"/>
</dbReference>
<dbReference type="RefSeq" id="WP_309954476.1">
    <property type="nucleotide sequence ID" value="NZ_JAVDUJ010000001.1"/>
</dbReference>
<keyword evidence="3" id="KW-1185">Reference proteome</keyword>
<evidence type="ECO:0000313" key="2">
    <source>
        <dbReference type="EMBL" id="MDR6938558.1"/>
    </source>
</evidence>
<sequence length="265" mass="28429">MKLTIVGCTGSMSGREAAASAYLLQAAGTDSNGLERTYSVILDFGPGAMGQSLKYVDPALLDGIIFSHLHADHCADIVGMQVYRRWHPQGALSQIPVLSPEDGMRRTRQIADDPVDETYQNEFEFISVKPGDRATLGPMRFEFFAAQHTIPALSIRVTGPSGINPGNDVVFTYSGDTDSCEGLIDAATGADLFLCEAAFEESRDTVRGVHLTGMRAGQVAHEAGAKELVLTHLQPWTNPEITRNDAAQNFAGMISLAAPGAVFEI</sequence>
<protein>
    <submittedName>
        <fullName evidence="2">Ribonuclease BN (tRNA processing enzyme)</fullName>
    </submittedName>
</protein>
<dbReference type="PANTHER" id="PTHR46018:SF4">
    <property type="entry name" value="METALLO-HYDROLASE YHFI-RELATED"/>
    <property type="match status" value="1"/>
</dbReference>
<dbReference type="Proteomes" id="UP001266099">
    <property type="component" value="Unassembled WGS sequence"/>
</dbReference>
<name>A0ABU1SZL8_9ACTO</name>
<dbReference type="PANTHER" id="PTHR46018">
    <property type="entry name" value="ZINC PHOSPHODIESTERASE ELAC PROTEIN 1"/>
    <property type="match status" value="1"/>
</dbReference>